<feature type="chain" id="PRO_5039068629" evidence="2">
    <location>
        <begin position="31"/>
        <end position="408"/>
    </location>
</feature>
<feature type="signal peptide" evidence="2">
    <location>
        <begin position="1"/>
        <end position="30"/>
    </location>
</feature>
<accession>A0A370HFR4</accession>
<dbReference type="GO" id="GO:0016298">
    <property type="term" value="F:lipase activity"/>
    <property type="evidence" value="ECO:0007669"/>
    <property type="project" value="TreeGrafter"/>
</dbReference>
<dbReference type="Pfam" id="PF01674">
    <property type="entry name" value="Lipase_2"/>
    <property type="match status" value="1"/>
</dbReference>
<organism evidence="3 4">
    <name type="scientific">Nocardia mexicana</name>
    <dbReference type="NCBI Taxonomy" id="279262"/>
    <lineage>
        <taxon>Bacteria</taxon>
        <taxon>Bacillati</taxon>
        <taxon>Actinomycetota</taxon>
        <taxon>Actinomycetes</taxon>
        <taxon>Mycobacteriales</taxon>
        <taxon>Nocardiaceae</taxon>
        <taxon>Nocardia</taxon>
    </lineage>
</organism>
<dbReference type="PROSITE" id="PS51318">
    <property type="entry name" value="TAT"/>
    <property type="match status" value="1"/>
</dbReference>
<dbReference type="RefSeq" id="WP_068021797.1">
    <property type="nucleotide sequence ID" value="NZ_QQAZ01000001.1"/>
</dbReference>
<feature type="compositionally biased region" description="Low complexity" evidence="1">
    <location>
        <begin position="67"/>
        <end position="80"/>
    </location>
</feature>
<dbReference type="PANTHER" id="PTHR32015">
    <property type="entry name" value="FASTING INDUCED LIPASE"/>
    <property type="match status" value="1"/>
</dbReference>
<dbReference type="InterPro" id="IPR029058">
    <property type="entry name" value="AB_hydrolase_fold"/>
</dbReference>
<dbReference type="PANTHER" id="PTHR32015:SF1">
    <property type="entry name" value="LIPASE"/>
    <property type="match status" value="1"/>
</dbReference>
<protein>
    <submittedName>
        <fullName evidence="3">Lipase (Class 2)</fullName>
    </submittedName>
</protein>
<dbReference type="InterPro" id="IPR002918">
    <property type="entry name" value="Lipase_EstA/Esterase_EstB"/>
</dbReference>
<dbReference type="SUPFAM" id="SSF53474">
    <property type="entry name" value="alpha/beta-Hydrolases"/>
    <property type="match status" value="1"/>
</dbReference>
<keyword evidence="2" id="KW-0732">Signal</keyword>
<dbReference type="GO" id="GO:0016042">
    <property type="term" value="P:lipid catabolic process"/>
    <property type="evidence" value="ECO:0007669"/>
    <property type="project" value="InterPro"/>
</dbReference>
<dbReference type="InterPro" id="IPR006311">
    <property type="entry name" value="TAT_signal"/>
</dbReference>
<evidence type="ECO:0000256" key="2">
    <source>
        <dbReference type="SAM" id="SignalP"/>
    </source>
</evidence>
<sequence length="408" mass="41876">MRRSTRRRPLSAAVLVGVSLLAVGFGAAGAGAQPAQAPIEQPTEQQLADNIARGLKNPAAQPIAEDSGSAGSSGSACTSGSGAGSGNGSGDCYGGSGSSSGSSGGHSSDTVGYGPASTSFLAAFGYGLLNPNVAPPGTNDWNCKPTAEHPEPVVLVHGTWENAYNNFAYISQPIKDAGYCVYTFNYGQSNLLEGGGLGSVLPGANGTGYIQDSAKQLAPFVDRVLAATGSSKVNLVGHSQGGTMSRQYLKFEGGASKVHHMMTFGATNHGTSLDGIGALGRAINNFGIDVLGLIEIFVGHSGIQQTIGSDFINNLNEGGDTVPGVDYTVVGTRYDEVTNPYDLTFLKAGPGATVRNITLQEGCEQDLSDHLTLMYSPRVLSIILNALDPSQPLQCTFNPWLLGGGGKL</sequence>
<keyword evidence="4" id="KW-1185">Reference proteome</keyword>
<comment type="caution">
    <text evidence="3">The sequence shown here is derived from an EMBL/GenBank/DDBJ whole genome shotgun (WGS) entry which is preliminary data.</text>
</comment>
<evidence type="ECO:0000256" key="1">
    <source>
        <dbReference type="SAM" id="MobiDB-lite"/>
    </source>
</evidence>
<dbReference type="EMBL" id="QQAZ01000001">
    <property type="protein sequence ID" value="RDI55855.1"/>
    <property type="molecule type" value="Genomic_DNA"/>
</dbReference>
<evidence type="ECO:0000313" key="3">
    <source>
        <dbReference type="EMBL" id="RDI55855.1"/>
    </source>
</evidence>
<feature type="region of interest" description="Disordered" evidence="1">
    <location>
        <begin position="61"/>
        <end position="81"/>
    </location>
</feature>
<proteinExistence type="predicted"/>
<name>A0A370HFR4_9NOCA</name>
<evidence type="ECO:0000313" key="4">
    <source>
        <dbReference type="Proteomes" id="UP000255355"/>
    </source>
</evidence>
<dbReference type="Proteomes" id="UP000255355">
    <property type="component" value="Unassembled WGS sequence"/>
</dbReference>
<dbReference type="Gene3D" id="3.40.50.1820">
    <property type="entry name" value="alpha/beta hydrolase"/>
    <property type="match status" value="1"/>
</dbReference>
<gene>
    <name evidence="3" type="ORF">DFR68_101691</name>
</gene>
<dbReference type="AlphaFoldDB" id="A0A370HFR4"/>
<dbReference type="STRING" id="1210089.GCA_001613165_04088"/>
<dbReference type="OrthoDB" id="8871309at2"/>
<reference evidence="3 4" key="1">
    <citation type="submission" date="2018-07" db="EMBL/GenBank/DDBJ databases">
        <title>Genomic Encyclopedia of Type Strains, Phase IV (KMG-IV): sequencing the most valuable type-strain genomes for metagenomic binning, comparative biology and taxonomic classification.</title>
        <authorList>
            <person name="Goeker M."/>
        </authorList>
    </citation>
    <scope>NUCLEOTIDE SEQUENCE [LARGE SCALE GENOMIC DNA]</scope>
    <source>
        <strain evidence="3 4">DSM 44952</strain>
    </source>
</reference>